<keyword evidence="9" id="KW-0808">Transferase</keyword>
<dbReference type="EMBL" id="JAJNNZ010000018">
    <property type="protein sequence ID" value="MCJ2378530.1"/>
    <property type="molecule type" value="Genomic_DNA"/>
</dbReference>
<keyword evidence="6 7" id="KW-0472">Membrane</keyword>
<accession>A0A9X1WFJ3</accession>
<evidence type="ECO:0000256" key="5">
    <source>
        <dbReference type="ARBA" id="ARBA00022989"/>
    </source>
</evidence>
<protein>
    <submittedName>
        <fullName evidence="9">Acyltransferase family protein</fullName>
    </submittedName>
</protein>
<feature type="transmembrane region" description="Helical" evidence="7">
    <location>
        <begin position="7"/>
        <end position="28"/>
    </location>
</feature>
<evidence type="ECO:0000256" key="2">
    <source>
        <dbReference type="ARBA" id="ARBA00007400"/>
    </source>
</evidence>
<keyword evidence="10" id="KW-1185">Reference proteome</keyword>
<dbReference type="PANTHER" id="PTHR40074">
    <property type="entry name" value="O-ACETYLTRANSFERASE WECH"/>
    <property type="match status" value="1"/>
</dbReference>
<comment type="similarity">
    <text evidence="2">Belongs to the acyltransferase 3 family.</text>
</comment>
<dbReference type="Pfam" id="PF01757">
    <property type="entry name" value="Acyl_transf_3"/>
    <property type="match status" value="1"/>
</dbReference>
<proteinExistence type="inferred from homology"/>
<keyword evidence="3" id="KW-1003">Cell membrane</keyword>
<evidence type="ECO:0000256" key="3">
    <source>
        <dbReference type="ARBA" id="ARBA00022475"/>
    </source>
</evidence>
<sequence>MKKHIFFFDLLRTVAAIAVIVIHALGPFKHEFGQIPFFDWATAITFNSFSRWAVPVFILISGALLLSDKRPFDMKYYLSRRVSKVVVPFLIWSLFYAYLSGWTSQGFDLETTKMVLSESYHHQTYYHLGFFYYFIPLYIAVPFLQAMVRKGDDTVLYAFTAIWLITTTLFLFRINGIWNEQFWLFLGYLPLGYLLYQKLPLSAKSVSISLLLGGAAMILTAYMVVTNSIEAGKYTYGRWLSYKTINTVLAACLVFVVCRASANHLPESLKTMVRFVGKHSLGVYLLHPLFLWPMIEFKLHQGPALIMIPIWVTLSGAGSLTLTWWISKSPKFRWLLP</sequence>
<evidence type="ECO:0000256" key="6">
    <source>
        <dbReference type="ARBA" id="ARBA00023136"/>
    </source>
</evidence>
<organism evidence="9 10">
    <name type="scientific">Vibrio gelatinilyticus</name>
    <dbReference type="NCBI Taxonomy" id="2893468"/>
    <lineage>
        <taxon>Bacteria</taxon>
        <taxon>Pseudomonadati</taxon>
        <taxon>Pseudomonadota</taxon>
        <taxon>Gammaproteobacteria</taxon>
        <taxon>Vibrionales</taxon>
        <taxon>Vibrionaceae</taxon>
        <taxon>Vibrio</taxon>
    </lineage>
</organism>
<feature type="transmembrane region" description="Helical" evidence="7">
    <location>
        <begin position="180"/>
        <end position="196"/>
    </location>
</feature>
<feature type="domain" description="Acyltransferase 3" evidence="8">
    <location>
        <begin position="7"/>
        <end position="327"/>
    </location>
</feature>
<comment type="caution">
    <text evidence="9">The sequence shown here is derived from an EMBL/GenBank/DDBJ whole genome shotgun (WGS) entry which is preliminary data.</text>
</comment>
<keyword evidence="5 7" id="KW-1133">Transmembrane helix</keyword>
<evidence type="ECO:0000256" key="1">
    <source>
        <dbReference type="ARBA" id="ARBA00004651"/>
    </source>
</evidence>
<evidence type="ECO:0000313" key="10">
    <source>
        <dbReference type="Proteomes" id="UP001139488"/>
    </source>
</evidence>
<reference evidence="9" key="1">
    <citation type="submission" date="2021-11" db="EMBL/GenBank/DDBJ databases">
        <title>Vibrio ZSDE26 sp. nov. and Vibrio ZSDZ34 sp. nov., isolated from coastal seawater in Qingdao.</title>
        <authorList>
            <person name="Zhang P."/>
        </authorList>
    </citation>
    <scope>NUCLEOTIDE SEQUENCE</scope>
    <source>
        <strain evidence="9">ZSDZ34</strain>
    </source>
</reference>
<evidence type="ECO:0000256" key="7">
    <source>
        <dbReference type="SAM" id="Phobius"/>
    </source>
</evidence>
<feature type="transmembrane region" description="Helical" evidence="7">
    <location>
        <begin position="86"/>
        <end position="104"/>
    </location>
</feature>
<evidence type="ECO:0000256" key="4">
    <source>
        <dbReference type="ARBA" id="ARBA00022692"/>
    </source>
</evidence>
<feature type="transmembrane region" description="Helical" evidence="7">
    <location>
        <begin position="48"/>
        <end position="66"/>
    </location>
</feature>
<dbReference type="InterPro" id="IPR002656">
    <property type="entry name" value="Acyl_transf_3_dom"/>
</dbReference>
<dbReference type="GO" id="GO:0005886">
    <property type="term" value="C:plasma membrane"/>
    <property type="evidence" value="ECO:0007669"/>
    <property type="project" value="UniProtKB-SubCell"/>
</dbReference>
<dbReference type="GO" id="GO:0009246">
    <property type="term" value="P:enterobacterial common antigen biosynthetic process"/>
    <property type="evidence" value="ECO:0007669"/>
    <property type="project" value="TreeGrafter"/>
</dbReference>
<dbReference type="GO" id="GO:0016413">
    <property type="term" value="F:O-acetyltransferase activity"/>
    <property type="evidence" value="ECO:0007669"/>
    <property type="project" value="TreeGrafter"/>
</dbReference>
<feature type="transmembrane region" description="Helical" evidence="7">
    <location>
        <begin position="304"/>
        <end position="326"/>
    </location>
</feature>
<evidence type="ECO:0000313" key="9">
    <source>
        <dbReference type="EMBL" id="MCJ2378530.1"/>
    </source>
</evidence>
<keyword evidence="4 7" id="KW-0812">Transmembrane</keyword>
<dbReference type="Proteomes" id="UP001139488">
    <property type="component" value="Unassembled WGS sequence"/>
</dbReference>
<gene>
    <name evidence="9" type="ORF">LNL84_17105</name>
</gene>
<comment type="subcellular location">
    <subcellularLocation>
        <location evidence="1">Cell membrane</location>
        <topology evidence="1">Multi-pass membrane protein</topology>
    </subcellularLocation>
</comment>
<feature type="transmembrane region" description="Helical" evidence="7">
    <location>
        <begin position="208"/>
        <end position="225"/>
    </location>
</feature>
<evidence type="ECO:0000259" key="8">
    <source>
        <dbReference type="Pfam" id="PF01757"/>
    </source>
</evidence>
<name>A0A9X1WFJ3_9VIBR</name>
<feature type="transmembrane region" description="Helical" evidence="7">
    <location>
        <begin position="124"/>
        <end position="144"/>
    </location>
</feature>
<feature type="transmembrane region" description="Helical" evidence="7">
    <location>
        <begin position="275"/>
        <end position="292"/>
    </location>
</feature>
<feature type="transmembrane region" description="Helical" evidence="7">
    <location>
        <begin position="245"/>
        <end position="263"/>
    </location>
</feature>
<dbReference type="AlphaFoldDB" id="A0A9X1WFJ3"/>
<dbReference type="PANTHER" id="PTHR40074:SF2">
    <property type="entry name" value="O-ACETYLTRANSFERASE WECH"/>
    <property type="match status" value="1"/>
</dbReference>
<feature type="transmembrane region" description="Helical" evidence="7">
    <location>
        <begin position="156"/>
        <end position="174"/>
    </location>
</feature>
<keyword evidence="9" id="KW-0012">Acyltransferase</keyword>
<dbReference type="RefSeq" id="WP_244358903.1">
    <property type="nucleotide sequence ID" value="NZ_JAJNNZ010000018.1"/>
</dbReference>